<dbReference type="GO" id="GO:0016301">
    <property type="term" value="F:kinase activity"/>
    <property type="evidence" value="ECO:0007669"/>
    <property type="project" value="UniProtKB-KW"/>
</dbReference>
<evidence type="ECO:0000313" key="3">
    <source>
        <dbReference type="Proteomes" id="UP001266305"/>
    </source>
</evidence>
<sequence length="89" mass="9541">MLQIWGGPGHGTLGSGRSSDKGPSWSSRSLGARCRNSIASCPEEQPHVGNYRLLRTIGKGNFAKVKLARHILTGREPPLEQPQPGPAVE</sequence>
<dbReference type="EMBL" id="JASSZA010000019">
    <property type="protein sequence ID" value="KAK2088678.1"/>
    <property type="molecule type" value="Genomic_DNA"/>
</dbReference>
<protein>
    <submittedName>
        <fullName evidence="2">MAP/microtubule affinity-regulating kinase 4</fullName>
    </submittedName>
</protein>
<keyword evidence="3" id="KW-1185">Reference proteome</keyword>
<reference evidence="2 3" key="1">
    <citation type="submission" date="2023-05" db="EMBL/GenBank/DDBJ databases">
        <title>B98-5 Cell Line De Novo Hybrid Assembly: An Optical Mapping Approach.</title>
        <authorList>
            <person name="Kananen K."/>
            <person name="Auerbach J.A."/>
            <person name="Kautto E."/>
            <person name="Blachly J.S."/>
        </authorList>
    </citation>
    <scope>NUCLEOTIDE SEQUENCE [LARGE SCALE GENOMIC DNA]</scope>
    <source>
        <strain evidence="2">B95-8</strain>
        <tissue evidence="2">Cell line</tissue>
    </source>
</reference>
<dbReference type="SUPFAM" id="SSF56112">
    <property type="entry name" value="Protein kinase-like (PK-like)"/>
    <property type="match status" value="1"/>
</dbReference>
<keyword evidence="2" id="KW-0808">Transferase</keyword>
<proteinExistence type="predicted"/>
<keyword evidence="2" id="KW-0418">Kinase</keyword>
<organism evidence="2 3">
    <name type="scientific">Saguinus oedipus</name>
    <name type="common">Cotton-top tamarin</name>
    <name type="synonym">Oedipomidas oedipus</name>
    <dbReference type="NCBI Taxonomy" id="9490"/>
    <lineage>
        <taxon>Eukaryota</taxon>
        <taxon>Metazoa</taxon>
        <taxon>Chordata</taxon>
        <taxon>Craniata</taxon>
        <taxon>Vertebrata</taxon>
        <taxon>Euteleostomi</taxon>
        <taxon>Mammalia</taxon>
        <taxon>Eutheria</taxon>
        <taxon>Euarchontoglires</taxon>
        <taxon>Primates</taxon>
        <taxon>Haplorrhini</taxon>
        <taxon>Platyrrhini</taxon>
        <taxon>Cebidae</taxon>
        <taxon>Callitrichinae</taxon>
        <taxon>Saguinus</taxon>
    </lineage>
</organism>
<evidence type="ECO:0000313" key="2">
    <source>
        <dbReference type="EMBL" id="KAK2088678.1"/>
    </source>
</evidence>
<evidence type="ECO:0000256" key="1">
    <source>
        <dbReference type="SAM" id="MobiDB-lite"/>
    </source>
</evidence>
<accession>A0ABQ9TV68</accession>
<comment type="caution">
    <text evidence="2">The sequence shown here is derived from an EMBL/GenBank/DDBJ whole genome shotgun (WGS) entry which is preliminary data.</text>
</comment>
<gene>
    <name evidence="2" type="primary">MARK4_1</name>
    <name evidence="2" type="ORF">P7K49_034585</name>
</gene>
<dbReference type="Proteomes" id="UP001266305">
    <property type="component" value="Unassembled WGS sequence"/>
</dbReference>
<feature type="compositionally biased region" description="Gly residues" evidence="1">
    <location>
        <begin position="1"/>
        <end position="14"/>
    </location>
</feature>
<dbReference type="Gene3D" id="3.30.200.20">
    <property type="entry name" value="Phosphorylase Kinase, domain 1"/>
    <property type="match status" value="1"/>
</dbReference>
<name>A0ABQ9TV68_SAGOE</name>
<dbReference type="InterPro" id="IPR011009">
    <property type="entry name" value="Kinase-like_dom_sf"/>
</dbReference>
<feature type="region of interest" description="Disordered" evidence="1">
    <location>
        <begin position="1"/>
        <end position="30"/>
    </location>
</feature>